<dbReference type="CDD" id="cd24032">
    <property type="entry name" value="ASKHA_NBD_TsaB"/>
    <property type="match status" value="1"/>
</dbReference>
<gene>
    <name evidence="2" type="primary">tsaB</name>
    <name evidence="2" type="ORF">E7747_00120</name>
</gene>
<dbReference type="GO" id="GO:0016740">
    <property type="term" value="F:transferase activity"/>
    <property type="evidence" value="ECO:0007669"/>
    <property type="project" value="UniProtKB-KW"/>
</dbReference>
<dbReference type="AlphaFoldDB" id="A0A4V1D2V8"/>
<dbReference type="InterPro" id="IPR000905">
    <property type="entry name" value="Gcp-like_dom"/>
</dbReference>
<proteinExistence type="predicted"/>
<feature type="domain" description="Gcp-like" evidence="1">
    <location>
        <begin position="33"/>
        <end position="217"/>
    </location>
</feature>
<dbReference type="NCBIfam" id="TIGR03725">
    <property type="entry name" value="T6A_YeaZ"/>
    <property type="match status" value="1"/>
</dbReference>
<evidence type="ECO:0000313" key="3">
    <source>
        <dbReference type="Proteomes" id="UP000297149"/>
    </source>
</evidence>
<dbReference type="Pfam" id="PF00814">
    <property type="entry name" value="TsaD"/>
    <property type="match status" value="1"/>
</dbReference>
<sequence>MAVILNIDTSTDHCSVALTAEGMVLAHQEEGGGRNHAALLSDYIKYCLDFAREKELQLEAVAVSTGPGSYTGLRIGLSEAKGLAYSLDIPLIGIDTLRIMACNVMFTQELEGDEIFVPMIDARRMEVYTAAFDFALEPVMEQQALILTPDSYADVIADNRRILMFGNGSDKAREIITAPNVTFIPDIHPLAIDMIALAERAYSRREFMDIAYSVPNYIKDFQASTPKKNILG</sequence>
<keyword evidence="3" id="KW-1185">Reference proteome</keyword>
<dbReference type="Proteomes" id="UP000297149">
    <property type="component" value="Chromosome"/>
</dbReference>
<dbReference type="PANTHER" id="PTHR11735:SF11">
    <property type="entry name" value="TRNA THREONYLCARBAMOYLADENOSINE BIOSYNTHESIS PROTEIN TSAB"/>
    <property type="match status" value="1"/>
</dbReference>
<accession>A0A4V1D2V8</accession>
<evidence type="ECO:0000259" key="1">
    <source>
        <dbReference type="Pfam" id="PF00814"/>
    </source>
</evidence>
<organism evidence="2 3">
    <name type="scientific">Duncaniella dubosii</name>
    <dbReference type="NCBI Taxonomy" id="2518971"/>
    <lineage>
        <taxon>Bacteria</taxon>
        <taxon>Pseudomonadati</taxon>
        <taxon>Bacteroidota</taxon>
        <taxon>Bacteroidia</taxon>
        <taxon>Bacteroidales</taxon>
        <taxon>Muribaculaceae</taxon>
        <taxon>Duncaniella</taxon>
    </lineage>
</organism>
<dbReference type="PANTHER" id="PTHR11735">
    <property type="entry name" value="TRNA N6-ADENOSINE THREONYLCARBAMOYLTRANSFERASE"/>
    <property type="match status" value="1"/>
</dbReference>
<evidence type="ECO:0000313" key="2">
    <source>
        <dbReference type="EMBL" id="QCD40858.1"/>
    </source>
</evidence>
<reference evidence="3" key="1">
    <citation type="submission" date="2019-02" db="EMBL/GenBank/DDBJ databases">
        <title>Isolation and identification of novel species under the genus Muribaculum.</title>
        <authorList>
            <person name="Miyake S."/>
            <person name="Ding Y."/>
            <person name="Low A."/>
            <person name="Soh M."/>
            <person name="Seedorf H."/>
        </authorList>
    </citation>
    <scope>NUCLEOTIDE SEQUENCE [LARGE SCALE GENOMIC DNA]</scope>
    <source>
        <strain evidence="3">H5</strain>
    </source>
</reference>
<name>A0A4V1D2V8_9BACT</name>
<dbReference type="EMBL" id="CP039396">
    <property type="protein sequence ID" value="QCD40858.1"/>
    <property type="molecule type" value="Genomic_DNA"/>
</dbReference>
<dbReference type="InterPro" id="IPR043129">
    <property type="entry name" value="ATPase_NBD"/>
</dbReference>
<keyword evidence="2" id="KW-0808">Transferase</keyword>
<dbReference type="SUPFAM" id="SSF53067">
    <property type="entry name" value="Actin-like ATPase domain"/>
    <property type="match status" value="2"/>
</dbReference>
<dbReference type="Gene3D" id="3.30.420.40">
    <property type="match status" value="2"/>
</dbReference>
<dbReference type="GO" id="GO:0005829">
    <property type="term" value="C:cytosol"/>
    <property type="evidence" value="ECO:0007669"/>
    <property type="project" value="TreeGrafter"/>
</dbReference>
<dbReference type="RefSeq" id="WP_123613270.1">
    <property type="nucleotide sequence ID" value="NZ_CAXHQF010000044.1"/>
</dbReference>
<dbReference type="KEGG" id="ddb:E7747_00120"/>
<protein>
    <submittedName>
        <fullName evidence="2">tRNA (Adenosine(37)-N6)-threonylcarbamoyltransferase complex dimerization subunit type 1 TsaB</fullName>
    </submittedName>
</protein>
<dbReference type="InterPro" id="IPR022496">
    <property type="entry name" value="T6A_TsaB"/>
</dbReference>
<dbReference type="GO" id="GO:0002949">
    <property type="term" value="P:tRNA threonylcarbamoyladenosine modification"/>
    <property type="evidence" value="ECO:0007669"/>
    <property type="project" value="InterPro"/>
</dbReference>